<dbReference type="CDD" id="cd06261">
    <property type="entry name" value="TM_PBP2"/>
    <property type="match status" value="1"/>
</dbReference>
<evidence type="ECO:0000256" key="1">
    <source>
        <dbReference type="ARBA" id="ARBA00004429"/>
    </source>
</evidence>
<feature type="transmembrane region" description="Helical" evidence="8">
    <location>
        <begin position="87"/>
        <end position="105"/>
    </location>
</feature>
<dbReference type="AlphaFoldDB" id="A0A4V3WB71"/>
<comment type="similarity">
    <text evidence="2">Belongs to the binding-protein-dependent transport system permease family. HisMQ subfamily.</text>
</comment>
<dbReference type="InterPro" id="IPR000515">
    <property type="entry name" value="MetI-like"/>
</dbReference>
<dbReference type="Pfam" id="PF00528">
    <property type="entry name" value="BPD_transp_1"/>
    <property type="match status" value="1"/>
</dbReference>
<feature type="chain" id="PRO_5020531781" evidence="9">
    <location>
        <begin position="21"/>
        <end position="251"/>
    </location>
</feature>
<dbReference type="PANTHER" id="PTHR30614">
    <property type="entry name" value="MEMBRANE COMPONENT OF AMINO ACID ABC TRANSPORTER"/>
    <property type="match status" value="1"/>
</dbReference>
<name>A0A4V3WB71_9RHOO</name>
<evidence type="ECO:0000256" key="5">
    <source>
        <dbReference type="ARBA" id="ARBA00022692"/>
    </source>
</evidence>
<sequence>MLSARAFVLPAALLPGTAAAADGAAPAWLLLWQWTPAIASGFLMNVLISVAAMLLASLLGLAVGLGQLSGLAPWRRACHFLTHFFRNAPWLVVLFYCMLLLPFQLRLFGVALPFPDWAKAILGIAIGAAANVSEIVRGAVQSIPPGQWESAESLGFSRRQTVWLIVLPQCLRRMLPSWMNLYALVVVSTPLCNIVGVHEVMSVAGELLANQDRHDLLLPVYGYLLLWFFAYCYPIARLTRLLERRPAPSLP</sequence>
<evidence type="ECO:0000256" key="6">
    <source>
        <dbReference type="ARBA" id="ARBA00022989"/>
    </source>
</evidence>
<evidence type="ECO:0000313" key="12">
    <source>
        <dbReference type="Proteomes" id="UP000307956"/>
    </source>
</evidence>
<proteinExistence type="inferred from homology"/>
<feature type="domain" description="ABC transmembrane type-1" evidence="10">
    <location>
        <begin position="42"/>
        <end position="242"/>
    </location>
</feature>
<gene>
    <name evidence="11" type="ORF">E6O51_08190</name>
</gene>
<dbReference type="GO" id="GO:0043190">
    <property type="term" value="C:ATP-binding cassette (ABC) transporter complex"/>
    <property type="evidence" value="ECO:0007669"/>
    <property type="project" value="InterPro"/>
</dbReference>
<keyword evidence="5 8" id="KW-0812">Transmembrane</keyword>
<feature type="signal peptide" evidence="9">
    <location>
        <begin position="1"/>
        <end position="20"/>
    </location>
</feature>
<protein>
    <submittedName>
        <fullName evidence="11">Amino acid ABC transporter permease</fullName>
    </submittedName>
</protein>
<evidence type="ECO:0000256" key="9">
    <source>
        <dbReference type="SAM" id="SignalP"/>
    </source>
</evidence>
<dbReference type="InterPro" id="IPR010065">
    <property type="entry name" value="AA_ABC_transptr_permease_3TM"/>
</dbReference>
<dbReference type="PANTHER" id="PTHR30614:SF21">
    <property type="entry name" value="AMINO ACID ABC TRANSPORTER PERMEASE"/>
    <property type="match status" value="1"/>
</dbReference>
<keyword evidence="4" id="KW-1003">Cell membrane</keyword>
<dbReference type="PROSITE" id="PS50928">
    <property type="entry name" value="ABC_TM1"/>
    <property type="match status" value="1"/>
</dbReference>
<reference evidence="11 12" key="1">
    <citation type="submission" date="2019-04" db="EMBL/GenBank/DDBJ databases">
        <title>Azoarcus rhizosphaerae sp. nov. isolated from rhizosphere of Ficus religiosa.</title>
        <authorList>
            <person name="Lin S.-Y."/>
            <person name="Hameed A."/>
            <person name="Hsu Y.-H."/>
            <person name="Young C.-C."/>
        </authorList>
    </citation>
    <scope>NUCLEOTIDE SEQUENCE [LARGE SCALE GENOMIC DNA]</scope>
    <source>
        <strain evidence="11 12">CC-YHH848</strain>
    </source>
</reference>
<dbReference type="GO" id="GO:0006865">
    <property type="term" value="P:amino acid transport"/>
    <property type="evidence" value="ECO:0007669"/>
    <property type="project" value="TreeGrafter"/>
</dbReference>
<keyword evidence="9" id="KW-0732">Signal</keyword>
<evidence type="ECO:0000256" key="3">
    <source>
        <dbReference type="ARBA" id="ARBA00022448"/>
    </source>
</evidence>
<dbReference type="NCBIfam" id="TIGR01726">
    <property type="entry name" value="HEQRo_perm_3TM"/>
    <property type="match status" value="1"/>
</dbReference>
<dbReference type="RefSeq" id="WP_136384489.1">
    <property type="nucleotide sequence ID" value="NZ_SSOD01000005.1"/>
</dbReference>
<dbReference type="Proteomes" id="UP000307956">
    <property type="component" value="Unassembled WGS sequence"/>
</dbReference>
<dbReference type="SUPFAM" id="SSF161098">
    <property type="entry name" value="MetI-like"/>
    <property type="match status" value="1"/>
</dbReference>
<organism evidence="11 12">
    <name type="scientific">Pseudothauera rhizosphaerae</name>
    <dbReference type="NCBI Taxonomy" id="2565932"/>
    <lineage>
        <taxon>Bacteria</taxon>
        <taxon>Pseudomonadati</taxon>
        <taxon>Pseudomonadota</taxon>
        <taxon>Betaproteobacteria</taxon>
        <taxon>Rhodocyclales</taxon>
        <taxon>Zoogloeaceae</taxon>
        <taxon>Pseudothauera</taxon>
    </lineage>
</organism>
<evidence type="ECO:0000259" key="10">
    <source>
        <dbReference type="PROSITE" id="PS50928"/>
    </source>
</evidence>
<evidence type="ECO:0000313" key="11">
    <source>
        <dbReference type="EMBL" id="THF62126.1"/>
    </source>
</evidence>
<keyword evidence="3 8" id="KW-0813">Transport</keyword>
<keyword evidence="12" id="KW-1185">Reference proteome</keyword>
<evidence type="ECO:0000256" key="8">
    <source>
        <dbReference type="RuleBase" id="RU363032"/>
    </source>
</evidence>
<dbReference type="EMBL" id="SSOD01000005">
    <property type="protein sequence ID" value="THF62126.1"/>
    <property type="molecule type" value="Genomic_DNA"/>
</dbReference>
<feature type="transmembrane region" description="Helical" evidence="8">
    <location>
        <begin position="181"/>
        <end position="204"/>
    </location>
</feature>
<dbReference type="Gene3D" id="1.10.3720.10">
    <property type="entry name" value="MetI-like"/>
    <property type="match status" value="1"/>
</dbReference>
<dbReference type="InterPro" id="IPR035906">
    <property type="entry name" value="MetI-like_sf"/>
</dbReference>
<comment type="subcellular location">
    <subcellularLocation>
        <location evidence="1">Cell inner membrane</location>
        <topology evidence="1">Multi-pass membrane protein</topology>
    </subcellularLocation>
    <subcellularLocation>
        <location evidence="8">Cell membrane</location>
        <topology evidence="8">Multi-pass membrane protein</topology>
    </subcellularLocation>
</comment>
<dbReference type="InterPro" id="IPR043429">
    <property type="entry name" value="ArtM/GltK/GlnP/TcyL/YhdX-like"/>
</dbReference>
<keyword evidence="6 8" id="KW-1133">Transmembrane helix</keyword>
<evidence type="ECO:0000256" key="7">
    <source>
        <dbReference type="ARBA" id="ARBA00023136"/>
    </source>
</evidence>
<dbReference type="GO" id="GO:0022857">
    <property type="term" value="F:transmembrane transporter activity"/>
    <property type="evidence" value="ECO:0007669"/>
    <property type="project" value="InterPro"/>
</dbReference>
<accession>A0A4V3WB71</accession>
<evidence type="ECO:0000256" key="4">
    <source>
        <dbReference type="ARBA" id="ARBA00022475"/>
    </source>
</evidence>
<comment type="caution">
    <text evidence="11">The sequence shown here is derived from an EMBL/GenBank/DDBJ whole genome shotgun (WGS) entry which is preliminary data.</text>
</comment>
<feature type="transmembrane region" description="Helical" evidence="8">
    <location>
        <begin position="216"/>
        <end position="236"/>
    </location>
</feature>
<feature type="transmembrane region" description="Helical" evidence="8">
    <location>
        <begin position="44"/>
        <end position="66"/>
    </location>
</feature>
<evidence type="ECO:0000256" key="2">
    <source>
        <dbReference type="ARBA" id="ARBA00010072"/>
    </source>
</evidence>
<keyword evidence="7 8" id="KW-0472">Membrane</keyword>
<dbReference type="OrthoDB" id="9809799at2"/>